<reference evidence="3" key="1">
    <citation type="journal article" date="2021" name="Open Biol.">
        <title>Shared evolutionary footprints suggest mitochondrial oxidative damage underlies multiple complex I losses in fungi.</title>
        <authorList>
            <person name="Schikora-Tamarit M.A."/>
            <person name="Marcet-Houben M."/>
            <person name="Nosek J."/>
            <person name="Gabaldon T."/>
        </authorList>
    </citation>
    <scope>NUCLEOTIDE SEQUENCE</scope>
    <source>
        <strain evidence="3">CBS2887</strain>
    </source>
</reference>
<organism evidence="3 4">
    <name type="scientific">Wickerhamomyces pijperi</name>
    <name type="common">Yeast</name>
    <name type="synonym">Pichia pijperi</name>
    <dbReference type="NCBI Taxonomy" id="599730"/>
    <lineage>
        <taxon>Eukaryota</taxon>
        <taxon>Fungi</taxon>
        <taxon>Dikarya</taxon>
        <taxon>Ascomycota</taxon>
        <taxon>Saccharomycotina</taxon>
        <taxon>Saccharomycetes</taxon>
        <taxon>Phaffomycetales</taxon>
        <taxon>Wickerhamomycetaceae</taxon>
        <taxon>Wickerhamomyces</taxon>
    </lineage>
</organism>
<dbReference type="Proteomes" id="UP000774326">
    <property type="component" value="Unassembled WGS sequence"/>
</dbReference>
<evidence type="ECO:0000313" key="4">
    <source>
        <dbReference type="Proteomes" id="UP000774326"/>
    </source>
</evidence>
<evidence type="ECO:0000313" key="3">
    <source>
        <dbReference type="EMBL" id="KAH3678250.1"/>
    </source>
</evidence>
<feature type="compositionally biased region" description="Low complexity" evidence="1">
    <location>
        <begin position="50"/>
        <end position="75"/>
    </location>
</feature>
<feature type="signal peptide" evidence="2">
    <location>
        <begin position="1"/>
        <end position="15"/>
    </location>
</feature>
<evidence type="ECO:0008006" key="5">
    <source>
        <dbReference type="Google" id="ProtNLM"/>
    </source>
</evidence>
<gene>
    <name evidence="3" type="ORF">WICPIJ_008885</name>
</gene>
<dbReference type="EMBL" id="JAEUBG010005120">
    <property type="protein sequence ID" value="KAH3678250.1"/>
    <property type="molecule type" value="Genomic_DNA"/>
</dbReference>
<reference evidence="3" key="2">
    <citation type="submission" date="2021-01" db="EMBL/GenBank/DDBJ databases">
        <authorList>
            <person name="Schikora-Tamarit M.A."/>
        </authorList>
    </citation>
    <scope>NUCLEOTIDE SEQUENCE</scope>
    <source>
        <strain evidence="3">CBS2887</strain>
    </source>
</reference>
<dbReference type="AlphaFoldDB" id="A0A9P8PV98"/>
<feature type="chain" id="PRO_5040393954" description="Secreted protein" evidence="2">
    <location>
        <begin position="16"/>
        <end position="75"/>
    </location>
</feature>
<comment type="caution">
    <text evidence="3">The sequence shown here is derived from an EMBL/GenBank/DDBJ whole genome shotgun (WGS) entry which is preliminary data.</text>
</comment>
<evidence type="ECO:0000256" key="1">
    <source>
        <dbReference type="SAM" id="MobiDB-lite"/>
    </source>
</evidence>
<protein>
    <recommendedName>
        <fullName evidence="5">Secreted protein</fullName>
    </recommendedName>
</protein>
<keyword evidence="4" id="KW-1185">Reference proteome</keyword>
<sequence>MFWTLLALFNRGLNLQIGPTLLDSSSLSSSGVAESGMFCTASFLELSGNSSSSSSSSSSPAASVVLVSAASPSPS</sequence>
<feature type="region of interest" description="Disordered" evidence="1">
    <location>
        <begin position="46"/>
        <end position="75"/>
    </location>
</feature>
<proteinExistence type="predicted"/>
<evidence type="ECO:0000256" key="2">
    <source>
        <dbReference type="SAM" id="SignalP"/>
    </source>
</evidence>
<keyword evidence="2" id="KW-0732">Signal</keyword>
<accession>A0A9P8PV98</accession>
<name>A0A9P8PV98_WICPI</name>